<name>A0A7J9GQH9_9ROSI</name>
<comment type="caution">
    <text evidence="1">The sequence shown here is derived from an EMBL/GenBank/DDBJ whole genome shotgun (WGS) entry which is preliminary data.</text>
</comment>
<sequence length="44" mass="5211">MEENDRVREWGLHWGRFGKLMEGRSRMNLNGWEAMLFIGINAAM</sequence>
<organism evidence="1 2">
    <name type="scientific">Gossypium harknessii</name>
    <dbReference type="NCBI Taxonomy" id="34285"/>
    <lineage>
        <taxon>Eukaryota</taxon>
        <taxon>Viridiplantae</taxon>
        <taxon>Streptophyta</taxon>
        <taxon>Embryophyta</taxon>
        <taxon>Tracheophyta</taxon>
        <taxon>Spermatophyta</taxon>
        <taxon>Magnoliopsida</taxon>
        <taxon>eudicotyledons</taxon>
        <taxon>Gunneridae</taxon>
        <taxon>Pentapetalae</taxon>
        <taxon>rosids</taxon>
        <taxon>malvids</taxon>
        <taxon>Malvales</taxon>
        <taxon>Malvaceae</taxon>
        <taxon>Malvoideae</taxon>
        <taxon>Gossypium</taxon>
    </lineage>
</organism>
<accession>A0A7J9GQH9</accession>
<dbReference type="AlphaFoldDB" id="A0A7J9GQH9"/>
<feature type="non-terminal residue" evidence="1">
    <location>
        <position position="1"/>
    </location>
</feature>
<evidence type="ECO:0000313" key="1">
    <source>
        <dbReference type="EMBL" id="MBA0799817.1"/>
    </source>
</evidence>
<evidence type="ECO:0000313" key="2">
    <source>
        <dbReference type="Proteomes" id="UP000593560"/>
    </source>
</evidence>
<keyword evidence="2" id="KW-1185">Reference proteome</keyword>
<reference evidence="1 2" key="1">
    <citation type="journal article" date="2019" name="Genome Biol. Evol.">
        <title>Insights into the evolution of the New World diploid cottons (Gossypium, subgenus Houzingenia) based on genome sequencing.</title>
        <authorList>
            <person name="Grover C.E."/>
            <person name="Arick M.A. 2nd"/>
            <person name="Thrash A."/>
            <person name="Conover J.L."/>
            <person name="Sanders W.S."/>
            <person name="Peterson D.G."/>
            <person name="Frelichowski J.E."/>
            <person name="Scheffler J.A."/>
            <person name="Scheffler B.E."/>
            <person name="Wendel J.F."/>
        </authorList>
    </citation>
    <scope>NUCLEOTIDE SEQUENCE [LARGE SCALE GENOMIC DNA]</scope>
    <source>
        <strain evidence="1">0</strain>
        <tissue evidence="1">Leaf</tissue>
    </source>
</reference>
<proteinExistence type="predicted"/>
<protein>
    <submittedName>
        <fullName evidence="1">Uncharacterized protein</fullName>
    </submittedName>
</protein>
<gene>
    <name evidence="1" type="ORF">Gohar_010306</name>
</gene>
<dbReference type="OrthoDB" id="10274712at2759"/>
<dbReference type="EMBL" id="JABFAD010000006">
    <property type="protein sequence ID" value="MBA0799817.1"/>
    <property type="molecule type" value="Genomic_DNA"/>
</dbReference>
<dbReference type="Proteomes" id="UP000593560">
    <property type="component" value="Unassembled WGS sequence"/>
</dbReference>